<gene>
    <name evidence="4" type="ORF">B0H66DRAFT_465489</name>
</gene>
<dbReference type="InterPro" id="IPR036291">
    <property type="entry name" value="NAD(P)-bd_dom_sf"/>
</dbReference>
<dbReference type="InterPro" id="IPR047122">
    <property type="entry name" value="Trans-enoyl_RdTase-like"/>
</dbReference>
<evidence type="ECO:0000256" key="1">
    <source>
        <dbReference type="ARBA" id="ARBA00008072"/>
    </source>
</evidence>
<keyword evidence="2" id="KW-0560">Oxidoreductase</keyword>
<keyword evidence="5" id="KW-1185">Reference proteome</keyword>
<reference evidence="4" key="2">
    <citation type="submission" date="2023-06" db="EMBL/GenBank/DDBJ databases">
        <authorList>
            <consortium name="Lawrence Berkeley National Laboratory"/>
            <person name="Haridas S."/>
            <person name="Hensen N."/>
            <person name="Bonometti L."/>
            <person name="Westerberg I."/>
            <person name="Brannstrom I.O."/>
            <person name="Guillou S."/>
            <person name="Cros-Aarteil S."/>
            <person name="Calhoun S."/>
            <person name="Kuo A."/>
            <person name="Mondo S."/>
            <person name="Pangilinan J."/>
            <person name="Riley R."/>
            <person name="Labutti K."/>
            <person name="Andreopoulos B."/>
            <person name="Lipzen A."/>
            <person name="Chen C."/>
            <person name="Yanf M."/>
            <person name="Daum C."/>
            <person name="Ng V."/>
            <person name="Clum A."/>
            <person name="Steindorff A."/>
            <person name="Ohm R."/>
            <person name="Martin F."/>
            <person name="Silar P."/>
            <person name="Natvig D."/>
            <person name="Lalanne C."/>
            <person name="Gautier V."/>
            <person name="Ament-Velasquez S.L."/>
            <person name="Kruys A."/>
            <person name="Hutchinson M.I."/>
            <person name="Powell A.J."/>
            <person name="Barry K."/>
            <person name="Miller A.N."/>
            <person name="Grigoriev I.V."/>
            <person name="Debuchy R."/>
            <person name="Gladieux P."/>
            <person name="Thoren M.H."/>
            <person name="Johannesson H."/>
        </authorList>
    </citation>
    <scope>NUCLEOTIDE SEQUENCE</scope>
    <source>
        <strain evidence="4">CBS 118394</strain>
    </source>
</reference>
<evidence type="ECO:0000259" key="3">
    <source>
        <dbReference type="SMART" id="SM00829"/>
    </source>
</evidence>
<name>A0AAE0IUN4_9PEZI</name>
<dbReference type="PANTHER" id="PTHR45348:SF7">
    <property type="entry name" value="ZINC BINDING OXIDOREDUCTASE, PUTATIVE-RELATED"/>
    <property type="match status" value="1"/>
</dbReference>
<dbReference type="PANTHER" id="PTHR45348">
    <property type="entry name" value="HYPOTHETICAL OXIDOREDUCTASE (EUROFUNG)"/>
    <property type="match status" value="1"/>
</dbReference>
<proteinExistence type="inferred from homology"/>
<dbReference type="EMBL" id="JAUEDM010000001">
    <property type="protein sequence ID" value="KAK3331492.1"/>
    <property type="molecule type" value="Genomic_DNA"/>
</dbReference>
<dbReference type="Proteomes" id="UP001283341">
    <property type="component" value="Unassembled WGS sequence"/>
</dbReference>
<dbReference type="InterPro" id="IPR020843">
    <property type="entry name" value="ER"/>
</dbReference>
<comment type="similarity">
    <text evidence="1">Belongs to the zinc-containing alcohol dehydrogenase family.</text>
</comment>
<feature type="domain" description="Enoyl reductase (ER)" evidence="3">
    <location>
        <begin position="13"/>
        <end position="360"/>
    </location>
</feature>
<dbReference type="SUPFAM" id="SSF51735">
    <property type="entry name" value="NAD(P)-binding Rossmann-fold domains"/>
    <property type="match status" value="1"/>
</dbReference>
<evidence type="ECO:0000313" key="4">
    <source>
        <dbReference type="EMBL" id="KAK3331492.1"/>
    </source>
</evidence>
<dbReference type="AlphaFoldDB" id="A0AAE0IUN4"/>
<dbReference type="Pfam" id="PF08240">
    <property type="entry name" value="ADH_N"/>
    <property type="match status" value="1"/>
</dbReference>
<dbReference type="InterPro" id="IPR013154">
    <property type="entry name" value="ADH-like_N"/>
</dbReference>
<evidence type="ECO:0000313" key="5">
    <source>
        <dbReference type="Proteomes" id="UP001283341"/>
    </source>
</evidence>
<dbReference type="GO" id="GO:0016651">
    <property type="term" value="F:oxidoreductase activity, acting on NAD(P)H"/>
    <property type="evidence" value="ECO:0007669"/>
    <property type="project" value="InterPro"/>
</dbReference>
<accession>A0AAE0IUN4</accession>
<dbReference type="Pfam" id="PF00107">
    <property type="entry name" value="ADH_zinc_N"/>
    <property type="match status" value="1"/>
</dbReference>
<reference evidence="4" key="1">
    <citation type="journal article" date="2023" name="Mol. Phylogenet. Evol.">
        <title>Genome-scale phylogeny and comparative genomics of the fungal order Sordariales.</title>
        <authorList>
            <person name="Hensen N."/>
            <person name="Bonometti L."/>
            <person name="Westerberg I."/>
            <person name="Brannstrom I.O."/>
            <person name="Guillou S."/>
            <person name="Cros-Aarteil S."/>
            <person name="Calhoun S."/>
            <person name="Haridas S."/>
            <person name="Kuo A."/>
            <person name="Mondo S."/>
            <person name="Pangilinan J."/>
            <person name="Riley R."/>
            <person name="LaButti K."/>
            <person name="Andreopoulos B."/>
            <person name="Lipzen A."/>
            <person name="Chen C."/>
            <person name="Yan M."/>
            <person name="Daum C."/>
            <person name="Ng V."/>
            <person name="Clum A."/>
            <person name="Steindorff A."/>
            <person name="Ohm R.A."/>
            <person name="Martin F."/>
            <person name="Silar P."/>
            <person name="Natvig D.O."/>
            <person name="Lalanne C."/>
            <person name="Gautier V."/>
            <person name="Ament-Velasquez S.L."/>
            <person name="Kruys A."/>
            <person name="Hutchinson M.I."/>
            <person name="Powell A.J."/>
            <person name="Barry K."/>
            <person name="Miller A.N."/>
            <person name="Grigoriev I.V."/>
            <person name="Debuchy R."/>
            <person name="Gladieux P."/>
            <person name="Hiltunen Thoren M."/>
            <person name="Johannesson H."/>
        </authorList>
    </citation>
    <scope>NUCLEOTIDE SEQUENCE</scope>
    <source>
        <strain evidence="4">CBS 118394</strain>
    </source>
</reference>
<dbReference type="CDD" id="cd08249">
    <property type="entry name" value="enoyl_reductase_like"/>
    <property type="match status" value="1"/>
</dbReference>
<dbReference type="Gene3D" id="3.40.50.720">
    <property type="entry name" value="NAD(P)-binding Rossmann-like Domain"/>
    <property type="match status" value="1"/>
</dbReference>
<comment type="caution">
    <text evidence="4">The sequence shown here is derived from an EMBL/GenBank/DDBJ whole genome shotgun (WGS) entry which is preliminary data.</text>
</comment>
<evidence type="ECO:0000256" key="2">
    <source>
        <dbReference type="ARBA" id="ARBA00023002"/>
    </source>
</evidence>
<protein>
    <recommendedName>
        <fullName evidence="3">Enoyl reductase (ER) domain-containing protein</fullName>
    </recommendedName>
</protein>
<dbReference type="InterPro" id="IPR011032">
    <property type="entry name" value="GroES-like_sf"/>
</dbReference>
<dbReference type="SMART" id="SM00829">
    <property type="entry name" value="PKS_ER"/>
    <property type="match status" value="1"/>
</dbReference>
<organism evidence="4 5">
    <name type="scientific">Apodospora peruviana</name>
    <dbReference type="NCBI Taxonomy" id="516989"/>
    <lineage>
        <taxon>Eukaryota</taxon>
        <taxon>Fungi</taxon>
        <taxon>Dikarya</taxon>
        <taxon>Ascomycota</taxon>
        <taxon>Pezizomycotina</taxon>
        <taxon>Sordariomycetes</taxon>
        <taxon>Sordariomycetidae</taxon>
        <taxon>Sordariales</taxon>
        <taxon>Lasiosphaeriaceae</taxon>
        <taxon>Apodospora</taxon>
    </lineage>
</organism>
<sequence length="365" mass="39721">MAAVTPFKGIYLSSNGEISIRSITEQYTPSGAQSLIKIKYSAVAPGDYRHFYLGLNSFIMGYDYTGTVVSVGPDSPFSVGDEVFGMGMPADKRPLPTGSHQAYRLADPYLTWRRPATLDPLSAVGLTSGIQTASDMIVNLFNIGFPQAGVDGESATGKAILIWGGASAVGWTAVQLAKAAGFAHILTTASLKNHAALKEVGATHVFDYHSPSVVDEIRDTVQELDVELRLGLDAVTVGTGIFDGLSEAEQAEVDKRFEESSPAVMKRALEGSGEIKVAATLPVPRDPDYMFTIFSRRWEGEEKAHPGWWQRQEKVVTWFIENHETTWRPQPVEVVTRAEEAVAAIKDSFGGKYSNLKVVLKHPLE</sequence>
<dbReference type="Gene3D" id="3.90.180.10">
    <property type="entry name" value="Medium-chain alcohol dehydrogenases, catalytic domain"/>
    <property type="match status" value="1"/>
</dbReference>
<dbReference type="InterPro" id="IPR013149">
    <property type="entry name" value="ADH-like_C"/>
</dbReference>
<dbReference type="SUPFAM" id="SSF50129">
    <property type="entry name" value="GroES-like"/>
    <property type="match status" value="1"/>
</dbReference>